<dbReference type="PANTHER" id="PTHR43079:SF1">
    <property type="entry name" value="CADMIUM_ZINC-TRANSPORTING ATPASE HMA1, CHLOROPLASTIC-RELATED"/>
    <property type="match status" value="1"/>
</dbReference>
<proteinExistence type="inferred from homology"/>
<dbReference type="PANTHER" id="PTHR43079">
    <property type="entry name" value="PROBABLE CADMIUM/ZINC-TRANSPORTING ATPASE HMA1"/>
    <property type="match status" value="1"/>
</dbReference>
<evidence type="ECO:0000256" key="7">
    <source>
        <dbReference type="ARBA" id="ARBA00022842"/>
    </source>
</evidence>
<dbReference type="InterPro" id="IPR036412">
    <property type="entry name" value="HAD-like_sf"/>
</dbReference>
<dbReference type="Gene3D" id="3.40.50.1000">
    <property type="entry name" value="HAD superfamily/HAD-like"/>
    <property type="match status" value="1"/>
</dbReference>
<dbReference type="PRINTS" id="PR00941">
    <property type="entry name" value="CDATPASE"/>
</dbReference>
<protein>
    <submittedName>
        <fullName evidence="13">Heavy metal translocating P-type ATPase</fullName>
    </submittedName>
</protein>
<dbReference type="InterPro" id="IPR059000">
    <property type="entry name" value="ATPase_P-type_domA"/>
</dbReference>
<dbReference type="SUPFAM" id="SSF81665">
    <property type="entry name" value="Calcium ATPase, transmembrane domain M"/>
    <property type="match status" value="1"/>
</dbReference>
<keyword evidence="9 11" id="KW-1133">Transmembrane helix</keyword>
<dbReference type="InterPro" id="IPR018303">
    <property type="entry name" value="ATPase_P-typ_P_site"/>
</dbReference>
<evidence type="ECO:0000256" key="11">
    <source>
        <dbReference type="RuleBase" id="RU362081"/>
    </source>
</evidence>
<dbReference type="SFLD" id="SFLDS00003">
    <property type="entry name" value="Haloacid_Dehalogenase"/>
    <property type="match status" value="1"/>
</dbReference>
<feature type="transmembrane region" description="Helical" evidence="11">
    <location>
        <begin position="279"/>
        <end position="297"/>
    </location>
</feature>
<comment type="subcellular location">
    <subcellularLocation>
        <location evidence="1">Cell membrane</location>
        <topology evidence="1">Multi-pass membrane protein</topology>
    </subcellularLocation>
</comment>
<evidence type="ECO:0000256" key="10">
    <source>
        <dbReference type="ARBA" id="ARBA00023136"/>
    </source>
</evidence>
<dbReference type="EMBL" id="JALDAX010000033">
    <property type="protein sequence ID" value="MCI3246366.1"/>
    <property type="molecule type" value="Genomic_DNA"/>
</dbReference>
<dbReference type="Pfam" id="PF00122">
    <property type="entry name" value="E1-E2_ATPase"/>
    <property type="match status" value="1"/>
</dbReference>
<keyword evidence="4 11" id="KW-0479">Metal-binding</keyword>
<keyword evidence="7" id="KW-0460">Magnesium</keyword>
<comment type="similarity">
    <text evidence="2 11">Belongs to the cation transport ATPase (P-type) (TC 3.A.3) family. Type IB subfamily.</text>
</comment>
<feature type="transmembrane region" description="Helical" evidence="11">
    <location>
        <begin position="254"/>
        <end position="273"/>
    </location>
</feature>
<evidence type="ECO:0000259" key="12">
    <source>
        <dbReference type="Pfam" id="PF00122"/>
    </source>
</evidence>
<evidence type="ECO:0000256" key="9">
    <source>
        <dbReference type="ARBA" id="ARBA00022989"/>
    </source>
</evidence>
<dbReference type="InterPro" id="IPR008250">
    <property type="entry name" value="ATPase_P-typ_transduc_dom_A_sf"/>
</dbReference>
<dbReference type="Gene3D" id="2.70.150.10">
    <property type="entry name" value="Calcium-transporting ATPase, cytoplasmic transduction domain A"/>
    <property type="match status" value="1"/>
</dbReference>
<evidence type="ECO:0000256" key="8">
    <source>
        <dbReference type="ARBA" id="ARBA00022967"/>
    </source>
</evidence>
<evidence type="ECO:0000256" key="3">
    <source>
        <dbReference type="ARBA" id="ARBA00022692"/>
    </source>
</evidence>
<organism evidence="13 14">
    <name type="scientific">Streptomyces spinosisporus</name>
    <dbReference type="NCBI Taxonomy" id="2927582"/>
    <lineage>
        <taxon>Bacteria</taxon>
        <taxon>Bacillati</taxon>
        <taxon>Actinomycetota</taxon>
        <taxon>Actinomycetes</taxon>
        <taxon>Kitasatosporales</taxon>
        <taxon>Streptomycetaceae</taxon>
        <taxon>Streptomyces</taxon>
    </lineage>
</organism>
<evidence type="ECO:0000313" key="13">
    <source>
        <dbReference type="EMBL" id="MCI3246366.1"/>
    </source>
</evidence>
<keyword evidence="3 11" id="KW-0812">Transmembrane</keyword>
<dbReference type="InterPro" id="IPR023214">
    <property type="entry name" value="HAD_sf"/>
</dbReference>
<dbReference type="InterPro" id="IPR023298">
    <property type="entry name" value="ATPase_P-typ_TM_dom_sf"/>
</dbReference>
<evidence type="ECO:0000256" key="2">
    <source>
        <dbReference type="ARBA" id="ARBA00006024"/>
    </source>
</evidence>
<reference evidence="13" key="1">
    <citation type="submission" date="2022-03" db="EMBL/GenBank/DDBJ databases">
        <title>Streptomyces 7R015 and 7R016 isolated from Barleria lupulina in Thailand.</title>
        <authorList>
            <person name="Kanchanasin P."/>
            <person name="Phongsopitanun W."/>
            <person name="Tanasupawat S."/>
        </authorList>
    </citation>
    <scope>NUCLEOTIDE SEQUENCE</scope>
    <source>
        <strain evidence="13">7R016</strain>
    </source>
</reference>
<name>A0ABS9XYE2_9ACTN</name>
<dbReference type="InterPro" id="IPR023299">
    <property type="entry name" value="ATPase_P-typ_cyto_dom_N"/>
</dbReference>
<dbReference type="PRINTS" id="PR00119">
    <property type="entry name" value="CATATPASE"/>
</dbReference>
<evidence type="ECO:0000256" key="6">
    <source>
        <dbReference type="ARBA" id="ARBA00022840"/>
    </source>
</evidence>
<feature type="domain" description="P-type ATPase A" evidence="12">
    <location>
        <begin position="133"/>
        <end position="234"/>
    </location>
</feature>
<keyword evidence="10 11" id="KW-0472">Membrane</keyword>
<accession>A0ABS9XYE2</accession>
<comment type="caution">
    <text evidence="13">The sequence shown here is derived from an EMBL/GenBank/DDBJ whole genome shotgun (WGS) entry which is preliminary data.</text>
</comment>
<dbReference type="InterPro" id="IPR044492">
    <property type="entry name" value="P_typ_ATPase_HD_dom"/>
</dbReference>
<feature type="transmembrane region" description="Helical" evidence="11">
    <location>
        <begin position="84"/>
        <end position="110"/>
    </location>
</feature>
<dbReference type="SUPFAM" id="SSF56784">
    <property type="entry name" value="HAD-like"/>
    <property type="match status" value="1"/>
</dbReference>
<evidence type="ECO:0000256" key="4">
    <source>
        <dbReference type="ARBA" id="ARBA00022723"/>
    </source>
</evidence>
<dbReference type="SFLD" id="SFLDG00002">
    <property type="entry name" value="C1.7:_P-type_atpase_like"/>
    <property type="match status" value="1"/>
</dbReference>
<dbReference type="InterPro" id="IPR027256">
    <property type="entry name" value="P-typ_ATPase_IB"/>
</dbReference>
<feature type="transmembrane region" description="Helical" evidence="11">
    <location>
        <begin position="593"/>
        <end position="614"/>
    </location>
</feature>
<dbReference type="Gene3D" id="3.40.1110.10">
    <property type="entry name" value="Calcium-transporting ATPase, cytoplasmic domain N"/>
    <property type="match status" value="1"/>
</dbReference>
<sequence>MPSRAVSGPRPAPPRRPTRVLALPEARWALAALVLFVIALPLNLLDAPAWTWAPLFAATFVTGGWEPGWAGLKALADKTLDVDLLMVVAALGAAAIGQVLDGALLIVIFATSGALEAVATARTADSVRGLLDLAPSTATRLLPDGREELVAAEELRIGDIVLVRPGERVGADSEVLEGVSEVDQATITGEPLPVAKQAGDEVFAGTVNGTGALRVRVERGPADSVIARIVKMVEDASETKAPTQLFIEKIEQRYSIGMVVATLAVFAVPLAFGSALQPALLRAMTFMIVASPCAVVLSTMPPLLSAIANAGRHGVLAKSAAVMERLGQVDTVALDKTGTLTEGAPHVTDIRPLPGAGLDEDDLLALAAAAEHPSEHPLARAVVQAARDRGLSIAATGDFASVAGQGVTAAVGGHTVQVGSPARLTHTVGPRADDVVQVVEDDGRSAVLVLRDGLLVGVLGIADRLRPDARATVAALTELAGRTPVLLTGDNERAANHLAGEVGISDVRAGLLPQDKVAAVKHWQAHGRRVLVVGDGVNDAPALAAAHTGIAMGKAGSDLARETADAVVVDELATIPAVVALSRRARRLVAQNLVIAGAFITVLVAWDLIATLPLPLGVAGHEGSTVIVGLNGLRLLREAAWVRAARDAS</sequence>
<evidence type="ECO:0000313" key="14">
    <source>
        <dbReference type="Proteomes" id="UP001165270"/>
    </source>
</evidence>
<evidence type="ECO:0000256" key="5">
    <source>
        <dbReference type="ARBA" id="ARBA00022741"/>
    </source>
</evidence>
<dbReference type="RefSeq" id="WP_242713716.1">
    <property type="nucleotide sequence ID" value="NZ_JALDAX010000033.1"/>
</dbReference>
<keyword evidence="14" id="KW-1185">Reference proteome</keyword>
<keyword evidence="5 11" id="KW-0547">Nucleotide-binding</keyword>
<dbReference type="Pfam" id="PF00702">
    <property type="entry name" value="Hydrolase"/>
    <property type="match status" value="1"/>
</dbReference>
<evidence type="ECO:0000256" key="1">
    <source>
        <dbReference type="ARBA" id="ARBA00004651"/>
    </source>
</evidence>
<gene>
    <name evidence="13" type="ORF">MQN93_42430</name>
</gene>
<dbReference type="Proteomes" id="UP001165270">
    <property type="component" value="Unassembled WGS sequence"/>
</dbReference>
<dbReference type="InterPro" id="IPR001757">
    <property type="entry name" value="P_typ_ATPase"/>
</dbReference>
<keyword evidence="8" id="KW-1278">Translocase</keyword>
<dbReference type="SUPFAM" id="SSF81653">
    <property type="entry name" value="Calcium ATPase, transduction domain A"/>
    <property type="match status" value="1"/>
</dbReference>
<dbReference type="NCBIfam" id="TIGR01494">
    <property type="entry name" value="ATPase_P-type"/>
    <property type="match status" value="1"/>
</dbReference>
<keyword evidence="11" id="KW-1003">Cell membrane</keyword>
<dbReference type="SFLD" id="SFLDF00027">
    <property type="entry name" value="p-type_atpase"/>
    <property type="match status" value="1"/>
</dbReference>
<dbReference type="NCBIfam" id="TIGR01525">
    <property type="entry name" value="ATPase-IB_hvy"/>
    <property type="match status" value="1"/>
</dbReference>
<dbReference type="InterPro" id="IPR051949">
    <property type="entry name" value="Cation_Transport_ATPase"/>
</dbReference>
<feature type="transmembrane region" description="Helical" evidence="11">
    <location>
        <begin position="26"/>
        <end position="45"/>
    </location>
</feature>
<dbReference type="PROSITE" id="PS00154">
    <property type="entry name" value="ATPASE_E1_E2"/>
    <property type="match status" value="1"/>
</dbReference>
<keyword evidence="6 11" id="KW-0067">ATP-binding</keyword>
<dbReference type="PROSITE" id="PS01229">
    <property type="entry name" value="COF_2"/>
    <property type="match status" value="1"/>
</dbReference>